<dbReference type="STRING" id="1244108.SAMN05444004_10165"/>
<dbReference type="EMBL" id="FNPX01000001">
    <property type="protein sequence ID" value="SDY29414.1"/>
    <property type="molecule type" value="Genomic_DNA"/>
</dbReference>
<name>A0A1H3IRC8_9RHOB</name>
<protein>
    <submittedName>
        <fullName evidence="1">Uncharacterized protein</fullName>
    </submittedName>
</protein>
<gene>
    <name evidence="1" type="ORF">SAMN05444004_10165</name>
</gene>
<evidence type="ECO:0000313" key="1">
    <source>
        <dbReference type="EMBL" id="SDY29414.1"/>
    </source>
</evidence>
<reference evidence="2" key="1">
    <citation type="submission" date="2016-10" db="EMBL/GenBank/DDBJ databases">
        <authorList>
            <person name="Varghese N."/>
            <person name="Submissions S."/>
        </authorList>
    </citation>
    <scope>NUCLEOTIDE SEQUENCE [LARGE SCALE GENOMIC DNA]</scope>
    <source>
        <strain evidence="2">DSM 100420</strain>
    </source>
</reference>
<dbReference type="Proteomes" id="UP000198914">
    <property type="component" value="Unassembled WGS sequence"/>
</dbReference>
<sequence>MSFALPLGAYALLQVMTRLSALDAAAVAPHYGSF</sequence>
<organism evidence="1 2">
    <name type="scientific">Jannaschia faecimaris</name>
    <dbReference type="NCBI Taxonomy" id="1244108"/>
    <lineage>
        <taxon>Bacteria</taxon>
        <taxon>Pseudomonadati</taxon>
        <taxon>Pseudomonadota</taxon>
        <taxon>Alphaproteobacteria</taxon>
        <taxon>Rhodobacterales</taxon>
        <taxon>Roseobacteraceae</taxon>
        <taxon>Jannaschia</taxon>
    </lineage>
</organism>
<keyword evidence="2" id="KW-1185">Reference proteome</keyword>
<dbReference type="AlphaFoldDB" id="A0A1H3IRC8"/>
<proteinExistence type="predicted"/>
<evidence type="ECO:0000313" key="2">
    <source>
        <dbReference type="Proteomes" id="UP000198914"/>
    </source>
</evidence>
<accession>A0A1H3IRC8</accession>